<evidence type="ECO:0000256" key="1">
    <source>
        <dbReference type="SAM" id="MobiDB-lite"/>
    </source>
</evidence>
<feature type="compositionally biased region" description="Basic and acidic residues" evidence="1">
    <location>
        <begin position="59"/>
        <end position="76"/>
    </location>
</feature>
<protein>
    <submittedName>
        <fullName evidence="2">Uncharacterized protein</fullName>
    </submittedName>
</protein>
<sequence length="76" mass="8068">MAIGVLAVVGGAIAWVIDSRTERREPEGGWELGEVDPFAGGHPVPPLPGQQAHPQPRPARPDRRGCPDRRRGGAVS</sequence>
<gene>
    <name evidence="2" type="ORF">GCM10025868_31080</name>
</gene>
<proteinExistence type="predicted"/>
<evidence type="ECO:0000313" key="2">
    <source>
        <dbReference type="EMBL" id="GMA87858.1"/>
    </source>
</evidence>
<reference evidence="3" key="1">
    <citation type="journal article" date="2019" name="Int. J. Syst. Evol. Microbiol.">
        <title>The Global Catalogue of Microorganisms (GCM) 10K type strain sequencing project: providing services to taxonomists for standard genome sequencing and annotation.</title>
        <authorList>
            <consortium name="The Broad Institute Genomics Platform"/>
            <consortium name="The Broad Institute Genome Sequencing Center for Infectious Disease"/>
            <person name="Wu L."/>
            <person name="Ma J."/>
        </authorList>
    </citation>
    <scope>NUCLEOTIDE SEQUENCE [LARGE SCALE GENOMIC DNA]</scope>
    <source>
        <strain evidence="3">NBRC 108730</strain>
    </source>
</reference>
<evidence type="ECO:0000313" key="3">
    <source>
        <dbReference type="Proteomes" id="UP001157017"/>
    </source>
</evidence>
<feature type="region of interest" description="Disordered" evidence="1">
    <location>
        <begin position="19"/>
        <end position="76"/>
    </location>
</feature>
<accession>A0ABQ6JKC1</accession>
<dbReference type="EMBL" id="BSUZ01000001">
    <property type="protein sequence ID" value="GMA87858.1"/>
    <property type="molecule type" value="Genomic_DNA"/>
</dbReference>
<keyword evidence="3" id="KW-1185">Reference proteome</keyword>
<comment type="caution">
    <text evidence="2">The sequence shown here is derived from an EMBL/GenBank/DDBJ whole genome shotgun (WGS) entry which is preliminary data.</text>
</comment>
<dbReference type="Proteomes" id="UP001157017">
    <property type="component" value="Unassembled WGS sequence"/>
</dbReference>
<organism evidence="2 3">
    <name type="scientific">Angustibacter aerolatus</name>
    <dbReference type="NCBI Taxonomy" id="1162965"/>
    <lineage>
        <taxon>Bacteria</taxon>
        <taxon>Bacillati</taxon>
        <taxon>Actinomycetota</taxon>
        <taxon>Actinomycetes</taxon>
        <taxon>Kineosporiales</taxon>
        <taxon>Kineosporiaceae</taxon>
    </lineage>
</organism>
<name>A0ABQ6JKC1_9ACTN</name>